<evidence type="ECO:0000313" key="2">
    <source>
        <dbReference type="EMBL" id="CCV65770.1"/>
    </source>
</evidence>
<dbReference type="RefSeq" id="WP_030004633.1">
    <property type="nucleotide sequence ID" value="NC_022549.1"/>
</dbReference>
<dbReference type="AlphaFoldDB" id="U4KND1"/>
<protein>
    <submittedName>
        <fullName evidence="2">Uncharacterized protein</fullName>
    </submittedName>
</protein>
<dbReference type="Proteomes" id="UP000032737">
    <property type="component" value="Chromosome"/>
</dbReference>
<keyword evidence="1" id="KW-0812">Transmembrane</keyword>
<dbReference type="HOGENOM" id="CLU_2079570_0_0_14"/>
<proteinExistence type="predicted"/>
<name>U4KND1_9MOLU</name>
<organism evidence="2 3">
    <name type="scientific">Acholeplasma brassicae</name>
    <dbReference type="NCBI Taxonomy" id="61635"/>
    <lineage>
        <taxon>Bacteria</taxon>
        <taxon>Bacillati</taxon>
        <taxon>Mycoplasmatota</taxon>
        <taxon>Mollicutes</taxon>
        <taxon>Acholeplasmatales</taxon>
        <taxon>Acholeplasmataceae</taxon>
        <taxon>Acholeplasma</taxon>
    </lineage>
</organism>
<keyword evidence="1" id="KW-1133">Transmembrane helix</keyword>
<reference evidence="2 3" key="1">
    <citation type="journal article" date="2013" name="J. Mol. Microbiol. Biotechnol.">
        <title>Analysis of the Complete Genomes of Acholeplasma brassicae , A. palmae and A. laidlawii and Their Comparison to the Obligate Parasites from ' Candidatus Phytoplasma'.</title>
        <authorList>
            <person name="Kube M."/>
            <person name="Siewert C."/>
            <person name="Migdoll A.M."/>
            <person name="Duduk B."/>
            <person name="Holz S."/>
            <person name="Rabus R."/>
            <person name="Seemuller E."/>
            <person name="Mitrovic J."/>
            <person name="Muller I."/>
            <person name="Buttner C."/>
            <person name="Reinhardt R."/>
        </authorList>
    </citation>
    <scope>NUCLEOTIDE SEQUENCE [LARGE SCALE GENOMIC DNA]</scope>
    <source>
        <strain evidence="3">0502</strain>
    </source>
</reference>
<feature type="transmembrane region" description="Helical" evidence="1">
    <location>
        <begin position="7"/>
        <end position="26"/>
    </location>
</feature>
<evidence type="ECO:0000256" key="1">
    <source>
        <dbReference type="SAM" id="Phobius"/>
    </source>
</evidence>
<accession>U4KND1</accession>
<feature type="transmembrane region" description="Helical" evidence="1">
    <location>
        <begin position="61"/>
        <end position="82"/>
    </location>
</feature>
<gene>
    <name evidence="2" type="ORF">BN85307490</name>
</gene>
<sequence length="116" mass="13463">MKQLNHALKISLIIAVIVSILIFMLYNYLQALWFLLGYLVAYLNFKLILKSAKSKHGYWMVVFNSTIRILIYGIILFIGYLIEKEVMTLILIALGIVTIKVSMIVSFIIHQKEEIR</sequence>
<dbReference type="KEGG" id="abra:BN85307490"/>
<feature type="transmembrane region" description="Helical" evidence="1">
    <location>
        <begin position="32"/>
        <end position="49"/>
    </location>
</feature>
<evidence type="ECO:0000313" key="3">
    <source>
        <dbReference type="Proteomes" id="UP000032737"/>
    </source>
</evidence>
<feature type="transmembrane region" description="Helical" evidence="1">
    <location>
        <begin position="88"/>
        <end position="109"/>
    </location>
</feature>
<keyword evidence="3" id="KW-1185">Reference proteome</keyword>
<dbReference type="STRING" id="61635.BN85307490"/>
<dbReference type="EMBL" id="FO681348">
    <property type="protein sequence ID" value="CCV65770.1"/>
    <property type="molecule type" value="Genomic_DNA"/>
</dbReference>
<keyword evidence="1" id="KW-0472">Membrane</keyword>